<reference evidence="1 2" key="1">
    <citation type="submission" date="2017-10" db="EMBL/GenBank/DDBJ databases">
        <title>Analysis of the genome sequences of Rhizobium populations associated to common bean (phaseolus vulgaris).</title>
        <authorList>
            <person name="Bustos P."/>
            <person name="Santamaria R.I."/>
            <person name="Miranda-Sanchez F."/>
            <person name="Perez-Carrascal O."/>
            <person name="Juarez S."/>
            <person name="Lozano L."/>
            <person name="Martinez-Flores I."/>
            <person name="Vinuesa P."/>
            <person name="Martinez-Romero E."/>
            <person name="Cevallos M.A."/>
            <person name="Romero D."/>
            <person name="Davila G."/>
            <person name="Gonzalez V."/>
        </authorList>
    </citation>
    <scope>NUCLEOTIDE SEQUENCE [LARGE SCALE GENOMIC DNA]</scope>
    <source>
        <strain evidence="1 2">NXT3</strain>
        <plasmid evidence="2">Plasmid psfrenxt3c</plasmid>
    </source>
</reference>
<accession>A0A2L0HGI1</accession>
<evidence type="ECO:0000313" key="1">
    <source>
        <dbReference type="EMBL" id="AUX80611.1"/>
    </source>
</evidence>
<dbReference type="EMBL" id="CP024310">
    <property type="protein sequence ID" value="AUX80611.1"/>
    <property type="molecule type" value="Genomic_DNA"/>
</dbReference>
<sequence>MERKENIDLVVHATITRIVPANATVAGLSTAARSLVRGSGARPETAARLAVFLWRPKAGTPGTLVAERDDLGRAVPATEIPPIPMQGDQRNCCCLLVS</sequence>
<organism evidence="1 2">
    <name type="scientific">Rhizobium fredii</name>
    <name type="common">Sinorhizobium fredii</name>
    <dbReference type="NCBI Taxonomy" id="380"/>
    <lineage>
        <taxon>Bacteria</taxon>
        <taxon>Pseudomonadati</taxon>
        <taxon>Pseudomonadota</taxon>
        <taxon>Alphaproteobacteria</taxon>
        <taxon>Hyphomicrobiales</taxon>
        <taxon>Rhizobiaceae</taxon>
        <taxon>Sinorhizobium/Ensifer group</taxon>
        <taxon>Sinorhizobium</taxon>
    </lineage>
</organism>
<proteinExistence type="predicted"/>
<protein>
    <submittedName>
        <fullName evidence="1">Uncharacterized protein</fullName>
    </submittedName>
</protein>
<dbReference type="AlphaFoldDB" id="A0A2L0HGI1"/>
<dbReference type="Proteomes" id="UP000239340">
    <property type="component" value="Plasmid pSfreNXT3c"/>
</dbReference>
<geneLocation type="plasmid" evidence="2">
    <name>psfrenxt3c</name>
</geneLocation>
<gene>
    <name evidence="1" type="ORF">NXT3_PC01463</name>
</gene>
<dbReference type="RefSeq" id="WP_199773431.1">
    <property type="nucleotide sequence ID" value="NZ_CP024310.1"/>
</dbReference>
<evidence type="ECO:0000313" key="2">
    <source>
        <dbReference type="Proteomes" id="UP000239340"/>
    </source>
</evidence>
<name>A0A2L0HGI1_RHIFR</name>
<keyword evidence="1" id="KW-0614">Plasmid</keyword>